<sequence length="106" mass="11082">MLAPLLPLPASAKTSGVATSQYQTRGAGASALKKFSAADAAANIRTARADLAACRPLLSRKSYGPLLAQIRASAPLKEFEASATSLLSSPRLDADDKKAIGTIRRW</sequence>
<protein>
    <submittedName>
        <fullName evidence="1">Uncharacterized protein</fullName>
    </submittedName>
</protein>
<reference evidence="1 2" key="1">
    <citation type="journal article" date="2023" name="Commun. Biol.">
        <title>Genome analysis of Parmales, the sister group of diatoms, reveals the evolutionary specialization of diatoms from phago-mixotrophs to photoautotrophs.</title>
        <authorList>
            <person name="Ban H."/>
            <person name="Sato S."/>
            <person name="Yoshikawa S."/>
            <person name="Yamada K."/>
            <person name="Nakamura Y."/>
            <person name="Ichinomiya M."/>
            <person name="Sato N."/>
            <person name="Blanc-Mathieu R."/>
            <person name="Endo H."/>
            <person name="Kuwata A."/>
            <person name="Ogata H."/>
        </authorList>
    </citation>
    <scope>NUCLEOTIDE SEQUENCE [LARGE SCALE GENOMIC DNA]</scope>
</reference>
<organism evidence="1 2">
    <name type="scientific">Tetraparma gracilis</name>
    <dbReference type="NCBI Taxonomy" id="2962635"/>
    <lineage>
        <taxon>Eukaryota</taxon>
        <taxon>Sar</taxon>
        <taxon>Stramenopiles</taxon>
        <taxon>Ochrophyta</taxon>
        <taxon>Bolidophyceae</taxon>
        <taxon>Parmales</taxon>
        <taxon>Triparmaceae</taxon>
        <taxon>Tetraparma</taxon>
    </lineage>
</organism>
<evidence type="ECO:0000313" key="2">
    <source>
        <dbReference type="Proteomes" id="UP001165060"/>
    </source>
</evidence>
<keyword evidence="2" id="KW-1185">Reference proteome</keyword>
<dbReference type="EMBL" id="BRYB01000488">
    <property type="protein sequence ID" value="GMI31095.1"/>
    <property type="molecule type" value="Genomic_DNA"/>
</dbReference>
<gene>
    <name evidence="1" type="ORF">TeGR_g13447</name>
</gene>
<accession>A0ABQ6MRR2</accession>
<evidence type="ECO:0000313" key="1">
    <source>
        <dbReference type="EMBL" id="GMI31095.1"/>
    </source>
</evidence>
<proteinExistence type="predicted"/>
<comment type="caution">
    <text evidence="1">The sequence shown here is derived from an EMBL/GenBank/DDBJ whole genome shotgun (WGS) entry which is preliminary data.</text>
</comment>
<dbReference type="Proteomes" id="UP001165060">
    <property type="component" value="Unassembled WGS sequence"/>
</dbReference>
<name>A0ABQ6MRR2_9STRA</name>